<proteinExistence type="predicted"/>
<evidence type="ECO:0000313" key="2">
    <source>
        <dbReference type="Proteomes" id="UP000325395"/>
    </source>
</evidence>
<accession>A0ABQ6WPE6</accession>
<dbReference type="EMBL" id="ML735721">
    <property type="protein sequence ID" value="KAE8418995.1"/>
    <property type="molecule type" value="Genomic_DNA"/>
</dbReference>
<sequence>MANPWPDASTDLVALFFGLQALSGRCDRGHYLRSWDSPSSLCSCSLQCNIHRGKYYPNHYSHFRCHWDNDRRDRNCLSPAS</sequence>
<keyword evidence="2" id="KW-1185">Reference proteome</keyword>
<gene>
    <name evidence="1" type="ORF">BDV36DRAFT_146042</name>
</gene>
<evidence type="ECO:0008006" key="3">
    <source>
        <dbReference type="Google" id="ProtNLM"/>
    </source>
</evidence>
<reference evidence="1 2" key="1">
    <citation type="submission" date="2019-04" db="EMBL/GenBank/DDBJ databases">
        <authorList>
            <consortium name="DOE Joint Genome Institute"/>
            <person name="Mondo S."/>
            <person name="Kjaerbolling I."/>
            <person name="Vesth T."/>
            <person name="Frisvad J.C."/>
            <person name="Nybo J.L."/>
            <person name="Theobald S."/>
            <person name="Kildgaard S."/>
            <person name="Isbrandt T."/>
            <person name="Kuo A."/>
            <person name="Sato A."/>
            <person name="Lyhne E.K."/>
            <person name="Kogle M.E."/>
            <person name="Wiebenga A."/>
            <person name="Kun R.S."/>
            <person name="Lubbers R.J."/>
            <person name="Makela M.R."/>
            <person name="Barry K."/>
            <person name="Chovatia M."/>
            <person name="Clum A."/>
            <person name="Daum C."/>
            <person name="Haridas S."/>
            <person name="He G."/>
            <person name="LaButti K."/>
            <person name="Lipzen A."/>
            <person name="Riley R."/>
            <person name="Salamov A."/>
            <person name="Simmons B.A."/>
            <person name="Magnuson J.K."/>
            <person name="Henrissat B."/>
            <person name="Mortensen U.H."/>
            <person name="Larsen T.O."/>
            <person name="Devries R.P."/>
            <person name="Grigoriev I.V."/>
            <person name="Machida M."/>
            <person name="Baker S.E."/>
            <person name="Andersen M.R."/>
            <person name="Cantor M.N."/>
            <person name="Hua S.X."/>
        </authorList>
    </citation>
    <scope>NUCLEOTIDE SEQUENCE [LARGE SCALE GENOMIC DNA]</scope>
    <source>
        <strain evidence="1 2">CBS 117616</strain>
    </source>
</reference>
<evidence type="ECO:0000313" key="1">
    <source>
        <dbReference type="EMBL" id="KAE8418995.1"/>
    </source>
</evidence>
<protein>
    <recommendedName>
        <fullName evidence="3">Secreted protein</fullName>
    </recommendedName>
</protein>
<organism evidence="1 2">
    <name type="scientific">Aspergillus pseudocaelatus</name>
    <dbReference type="NCBI Taxonomy" id="1825620"/>
    <lineage>
        <taxon>Eukaryota</taxon>
        <taxon>Fungi</taxon>
        <taxon>Dikarya</taxon>
        <taxon>Ascomycota</taxon>
        <taxon>Pezizomycotina</taxon>
        <taxon>Eurotiomycetes</taxon>
        <taxon>Eurotiomycetidae</taxon>
        <taxon>Eurotiales</taxon>
        <taxon>Aspergillaceae</taxon>
        <taxon>Aspergillus</taxon>
        <taxon>Aspergillus subgen. Circumdati</taxon>
    </lineage>
</organism>
<dbReference type="Proteomes" id="UP000325395">
    <property type="component" value="Unassembled WGS sequence"/>
</dbReference>
<name>A0ABQ6WPE6_9EURO</name>